<evidence type="ECO:0000313" key="9">
    <source>
        <dbReference type="EMBL" id="KIL51987.1"/>
    </source>
</evidence>
<accession>A0A0C2VST9</accession>
<dbReference type="InterPro" id="IPR050131">
    <property type="entry name" value="Peptidase_S8_subtilisin-like"/>
</dbReference>
<evidence type="ECO:0000256" key="4">
    <source>
        <dbReference type="ARBA" id="ARBA00022825"/>
    </source>
</evidence>
<dbReference type="PROSITE" id="PS00137">
    <property type="entry name" value="SUBTILASE_HIS"/>
    <property type="match status" value="1"/>
</dbReference>
<dbReference type="PANTHER" id="PTHR43806">
    <property type="entry name" value="PEPTIDASE S8"/>
    <property type="match status" value="1"/>
</dbReference>
<protein>
    <submittedName>
        <fullName evidence="9">Peptidase S8</fullName>
    </submittedName>
</protein>
<proteinExistence type="inferred from homology"/>
<keyword evidence="7" id="KW-0732">Signal</keyword>
<feature type="domain" description="SLH" evidence="8">
    <location>
        <begin position="603"/>
        <end position="666"/>
    </location>
</feature>
<dbReference type="InterPro" id="IPR001119">
    <property type="entry name" value="SLH_dom"/>
</dbReference>
<comment type="caution">
    <text evidence="9">The sequence shown here is derived from an EMBL/GenBank/DDBJ whole genome shotgun (WGS) entry which is preliminary data.</text>
</comment>
<dbReference type="OrthoDB" id="9798386at2"/>
<dbReference type="InterPro" id="IPR000209">
    <property type="entry name" value="Peptidase_S8/S53_dom"/>
</dbReference>
<dbReference type="Proteomes" id="UP000031938">
    <property type="component" value="Unassembled WGS sequence"/>
</dbReference>
<dbReference type="InterPro" id="IPR015500">
    <property type="entry name" value="Peptidase_S8_subtilisin-rel"/>
</dbReference>
<dbReference type="AlphaFoldDB" id="A0A0C2VST9"/>
<dbReference type="PROSITE" id="PS00138">
    <property type="entry name" value="SUBTILASE_SER"/>
    <property type="match status" value="1"/>
</dbReference>
<dbReference type="PROSITE" id="PS51272">
    <property type="entry name" value="SLH"/>
    <property type="match status" value="1"/>
</dbReference>
<feature type="active site" description="Charge relay system" evidence="5 6">
    <location>
        <position position="156"/>
    </location>
</feature>
<dbReference type="Pfam" id="PF00395">
    <property type="entry name" value="SLH"/>
    <property type="match status" value="1"/>
</dbReference>
<name>A0A0C2VST9_9BACL</name>
<dbReference type="InterPro" id="IPR022398">
    <property type="entry name" value="Peptidase_S8_His-AS"/>
</dbReference>
<feature type="signal peptide" evidence="7">
    <location>
        <begin position="1"/>
        <end position="21"/>
    </location>
</feature>
<evidence type="ECO:0000256" key="2">
    <source>
        <dbReference type="ARBA" id="ARBA00022670"/>
    </source>
</evidence>
<comment type="similarity">
    <text evidence="1 6">Belongs to the peptidase S8 family.</text>
</comment>
<dbReference type="RefSeq" id="WP_041085752.1">
    <property type="nucleotide sequence ID" value="NZ_JXRP01000006.1"/>
</dbReference>
<keyword evidence="4 6" id="KW-0720">Serine protease</keyword>
<dbReference type="GO" id="GO:0004252">
    <property type="term" value="F:serine-type endopeptidase activity"/>
    <property type="evidence" value="ECO:0007669"/>
    <property type="project" value="UniProtKB-UniRule"/>
</dbReference>
<evidence type="ECO:0000313" key="10">
    <source>
        <dbReference type="Proteomes" id="UP000031938"/>
    </source>
</evidence>
<keyword evidence="3 6" id="KW-0378">Hydrolase</keyword>
<feature type="active site" description="Charge relay system" evidence="5 6">
    <location>
        <position position="206"/>
    </location>
</feature>
<dbReference type="PANTHER" id="PTHR43806:SF65">
    <property type="entry name" value="SERINE PROTEASE APRX"/>
    <property type="match status" value="1"/>
</dbReference>
<evidence type="ECO:0000256" key="5">
    <source>
        <dbReference type="PIRSR" id="PIRSR615500-1"/>
    </source>
</evidence>
<evidence type="ECO:0000259" key="8">
    <source>
        <dbReference type="PROSITE" id="PS51272"/>
    </source>
</evidence>
<keyword evidence="10" id="KW-1185">Reference proteome</keyword>
<dbReference type="SUPFAM" id="SSF52743">
    <property type="entry name" value="Subtilisin-like"/>
    <property type="match status" value="1"/>
</dbReference>
<gene>
    <name evidence="9" type="ORF">KP78_03570</name>
</gene>
<feature type="active site" description="Charge relay system" evidence="5 6">
    <location>
        <position position="405"/>
    </location>
</feature>
<dbReference type="Gene3D" id="3.40.50.200">
    <property type="entry name" value="Peptidase S8/S53 domain"/>
    <property type="match status" value="1"/>
</dbReference>
<dbReference type="Pfam" id="PF00082">
    <property type="entry name" value="Peptidase_S8"/>
    <property type="match status" value="1"/>
</dbReference>
<dbReference type="PATRIC" id="fig|889306.3.peg.359"/>
<dbReference type="STRING" id="889306.KP78_03570"/>
<dbReference type="PROSITE" id="PS51892">
    <property type="entry name" value="SUBTILASE"/>
    <property type="match status" value="1"/>
</dbReference>
<evidence type="ECO:0000256" key="7">
    <source>
        <dbReference type="SAM" id="SignalP"/>
    </source>
</evidence>
<feature type="chain" id="PRO_5038433255" evidence="7">
    <location>
        <begin position="22"/>
        <end position="819"/>
    </location>
</feature>
<evidence type="ECO:0000256" key="6">
    <source>
        <dbReference type="PROSITE-ProRule" id="PRU01240"/>
    </source>
</evidence>
<organism evidence="9 10">
    <name type="scientific">Jeotgalibacillus soli</name>
    <dbReference type="NCBI Taxonomy" id="889306"/>
    <lineage>
        <taxon>Bacteria</taxon>
        <taxon>Bacillati</taxon>
        <taxon>Bacillota</taxon>
        <taxon>Bacilli</taxon>
        <taxon>Bacillales</taxon>
        <taxon>Caryophanaceae</taxon>
        <taxon>Jeotgalibacillus</taxon>
    </lineage>
</organism>
<sequence>MKRILSLVCVLILISPVFSTAGATSFPSGSVSNVVNDQVWNALAEGDGTAQVIITFDGDEKPNANQLSLIEEAGITNGLSMNSLPMVGAIATKSQIETIAQNDEVQSVFLNEKLTYFNADATELTGVDKVRTDNEFRQQNGGFPVSGKGVGVVVNDSGVDGTHKDHELGRNLVQNVLGTTNLQGLTGIVPISYTENVVNTDTNSGHGTHVAGSVGGTGALSSGLHEGAAPGADLVGYGSGGALFILDAIGGFDYAITHQREYDIRVITNSWGSSGDFEPTDPVNIASKKAFDRGIVVLFAAGNEGPSENTHNPYAKAPWVISVGAGVKDGTLADFSSRGTKGVGGTFTMDGQEWSWKDEPTIVAPGVDIISTRVPGPLSALSAAKDAELIEPGHLPYYTTMSGTSMATPHAAGIVALLLEANPSLSPEKVKHILEMTATNMPGYESWEVGAGHVNAYATVDMAFNEKVYGATLNSGQTFHSNVETASTSEDFSINYITAGSEKYEFNVEEGLTSLLSRVNGYGLFEATGNPVNLVLTAPDGKEYSSGISLLFALETERVVLVSNPIPGKWTAEIRGLRGNEINPIGAAFPESVEGALTFTKISGYTGLNDIEGHEAEVAILLGINNRLFDGNKNGAFRPDQKLTRAELAKSLVMGAEIRQSLPAQPTFKDVSKADQPFVEAVAAKGAAFRDQNHAFDGVVLTEENGKFAPKGSVTKAELAYSLVQSLGLQEQAEAHIGDVTVQYKDERIVLKDQADIPEHLKGYVQLALDLNILNAHFAITQGTYDLKPKVEAAISPSVAVTRGDFAVAFTRYFHVFFQ</sequence>
<keyword evidence="2 6" id="KW-0645">Protease</keyword>
<evidence type="ECO:0000256" key="3">
    <source>
        <dbReference type="ARBA" id="ARBA00022801"/>
    </source>
</evidence>
<dbReference type="InterPro" id="IPR023828">
    <property type="entry name" value="Peptidase_S8_Ser-AS"/>
</dbReference>
<dbReference type="PRINTS" id="PR00723">
    <property type="entry name" value="SUBTILISIN"/>
</dbReference>
<dbReference type="GO" id="GO:0006508">
    <property type="term" value="P:proteolysis"/>
    <property type="evidence" value="ECO:0007669"/>
    <property type="project" value="UniProtKB-KW"/>
</dbReference>
<dbReference type="EMBL" id="JXRP01000006">
    <property type="protein sequence ID" value="KIL51987.1"/>
    <property type="molecule type" value="Genomic_DNA"/>
</dbReference>
<dbReference type="InterPro" id="IPR036852">
    <property type="entry name" value="Peptidase_S8/S53_dom_sf"/>
</dbReference>
<reference evidence="9 10" key="1">
    <citation type="submission" date="2015-01" db="EMBL/GenBank/DDBJ databases">
        <title>Genome sequencing of Jeotgalibacillus soli.</title>
        <authorList>
            <person name="Goh K.M."/>
            <person name="Chan K.-G."/>
            <person name="Yaakop A.S."/>
            <person name="Ee R."/>
            <person name="Gan H.M."/>
            <person name="Chan C.S."/>
        </authorList>
    </citation>
    <scope>NUCLEOTIDE SEQUENCE [LARGE SCALE GENOMIC DNA]</scope>
    <source>
        <strain evidence="9 10">P9</strain>
    </source>
</reference>
<evidence type="ECO:0000256" key="1">
    <source>
        <dbReference type="ARBA" id="ARBA00011073"/>
    </source>
</evidence>